<dbReference type="GO" id="GO:0016491">
    <property type="term" value="F:oxidoreductase activity"/>
    <property type="evidence" value="ECO:0007669"/>
    <property type="project" value="UniProtKB-KW"/>
</dbReference>
<keyword evidence="2" id="KW-0560">Oxidoreductase</keyword>
<dbReference type="AlphaFoldDB" id="A0A1Q8SUU2"/>
<dbReference type="SUPFAM" id="SSF51735">
    <property type="entry name" value="NAD(P)-binding Rossmann-fold domains"/>
    <property type="match status" value="1"/>
</dbReference>
<dbReference type="EMBL" id="MSDO01000005">
    <property type="protein sequence ID" value="OLO05220.1"/>
    <property type="molecule type" value="Genomic_DNA"/>
</dbReference>
<accession>A0A1Q8SUU2</accession>
<sequence>MPRCLTDMRILISGCSSGIGLATTRRLLHQGHELIGISRRPPPIETAGFRWCPADLLDSDDGMAWLVEDLAIEALVHAAGFMHTAYLGALNPAQAQTMWRLHVEAPSRLVDRLMAQRHPLSRIILVGSRTQQGARGKSAYSASKAAQQGLVRSWAMELVGQGVTVNLVAPGPTDTPMLNDPARTGVPPQAPPMGHFIAPDEIAAAIEFLISRDARSITGQTLTVCAGASL</sequence>
<organism evidence="3 4">
    <name type="scientific">Salinicola socius</name>
    <dbReference type="NCBI Taxonomy" id="404433"/>
    <lineage>
        <taxon>Bacteria</taxon>
        <taxon>Pseudomonadati</taxon>
        <taxon>Pseudomonadota</taxon>
        <taxon>Gammaproteobacteria</taxon>
        <taxon>Oceanospirillales</taxon>
        <taxon>Halomonadaceae</taxon>
        <taxon>Salinicola</taxon>
    </lineage>
</organism>
<dbReference type="PANTHER" id="PTHR43477">
    <property type="entry name" value="DIHYDROANTICAPSIN 7-DEHYDROGENASE"/>
    <property type="match status" value="1"/>
</dbReference>
<dbReference type="STRING" id="404433.BTW07_06210"/>
<evidence type="ECO:0008006" key="5">
    <source>
        <dbReference type="Google" id="ProtNLM"/>
    </source>
</evidence>
<evidence type="ECO:0000256" key="2">
    <source>
        <dbReference type="ARBA" id="ARBA00023002"/>
    </source>
</evidence>
<comment type="similarity">
    <text evidence="1">Belongs to the short-chain dehydrogenases/reductases (SDR) family.</text>
</comment>
<dbReference type="Proteomes" id="UP000186878">
    <property type="component" value="Unassembled WGS sequence"/>
</dbReference>
<proteinExistence type="inferred from homology"/>
<dbReference type="Pfam" id="PF13561">
    <property type="entry name" value="adh_short_C2"/>
    <property type="match status" value="1"/>
</dbReference>
<protein>
    <recommendedName>
        <fullName evidence="5">Oxidoreductase</fullName>
    </recommendedName>
</protein>
<reference evidence="3 4" key="1">
    <citation type="submission" date="2016-12" db="EMBL/GenBank/DDBJ databases">
        <title>Draft genome sequences of strains Salinicola socius SMB35, Salinicola sp. MH3R3-1 and Chromohalobacter sp. SMB17 from the Verkhnekamsk potash mining region of Russia.</title>
        <authorList>
            <person name="Mavrodi D.V."/>
            <person name="Olsson B.E."/>
            <person name="Korsakova E.S."/>
            <person name="Pyankova A."/>
            <person name="Mavrodi O.V."/>
            <person name="Plotnikova E.G."/>
        </authorList>
    </citation>
    <scope>NUCLEOTIDE SEQUENCE [LARGE SCALE GENOMIC DNA]</scope>
    <source>
        <strain evidence="3 4">SMB35</strain>
    </source>
</reference>
<dbReference type="CDD" id="cd05233">
    <property type="entry name" value="SDR_c"/>
    <property type="match status" value="1"/>
</dbReference>
<dbReference type="InterPro" id="IPR036291">
    <property type="entry name" value="NAD(P)-bd_dom_sf"/>
</dbReference>
<dbReference type="PANTHER" id="PTHR43477:SF1">
    <property type="entry name" value="DIHYDROANTICAPSIN 7-DEHYDROGENASE"/>
    <property type="match status" value="1"/>
</dbReference>
<evidence type="ECO:0000256" key="1">
    <source>
        <dbReference type="ARBA" id="ARBA00006484"/>
    </source>
</evidence>
<evidence type="ECO:0000313" key="4">
    <source>
        <dbReference type="Proteomes" id="UP000186878"/>
    </source>
</evidence>
<dbReference type="Gene3D" id="3.40.50.720">
    <property type="entry name" value="NAD(P)-binding Rossmann-like Domain"/>
    <property type="match status" value="1"/>
</dbReference>
<dbReference type="InterPro" id="IPR051122">
    <property type="entry name" value="SDR_DHRS6-like"/>
</dbReference>
<comment type="caution">
    <text evidence="3">The sequence shown here is derived from an EMBL/GenBank/DDBJ whole genome shotgun (WGS) entry which is preliminary data.</text>
</comment>
<name>A0A1Q8SUU2_9GAMM</name>
<keyword evidence="4" id="KW-1185">Reference proteome</keyword>
<dbReference type="PRINTS" id="PR00081">
    <property type="entry name" value="GDHRDH"/>
</dbReference>
<gene>
    <name evidence="3" type="ORF">BTW07_06210</name>
</gene>
<dbReference type="InterPro" id="IPR002347">
    <property type="entry name" value="SDR_fam"/>
</dbReference>
<evidence type="ECO:0000313" key="3">
    <source>
        <dbReference type="EMBL" id="OLO05220.1"/>
    </source>
</evidence>
<dbReference type="OrthoDB" id="8665216at2"/>